<accession>A0A4E0RHA4</accession>
<gene>
    <name evidence="2" type="ORF">D915_003639</name>
</gene>
<reference evidence="2" key="1">
    <citation type="submission" date="2019-03" db="EMBL/GenBank/DDBJ databases">
        <title>Improved annotation for the trematode Fasciola hepatica.</title>
        <authorList>
            <person name="Choi Y.-J."/>
            <person name="Martin J."/>
            <person name="Mitreva M."/>
        </authorList>
    </citation>
    <scope>NUCLEOTIDE SEQUENCE [LARGE SCALE GENOMIC DNA]</scope>
</reference>
<feature type="domain" description="Integrase p58-like C-terminal" evidence="1">
    <location>
        <begin position="113"/>
        <end position="149"/>
    </location>
</feature>
<dbReference type="Proteomes" id="UP000230066">
    <property type="component" value="Unassembled WGS sequence"/>
</dbReference>
<organism evidence="2 3">
    <name type="scientific">Fasciola hepatica</name>
    <name type="common">Liver fluke</name>
    <dbReference type="NCBI Taxonomy" id="6192"/>
    <lineage>
        <taxon>Eukaryota</taxon>
        <taxon>Metazoa</taxon>
        <taxon>Spiralia</taxon>
        <taxon>Lophotrochozoa</taxon>
        <taxon>Platyhelminthes</taxon>
        <taxon>Trematoda</taxon>
        <taxon>Digenea</taxon>
        <taxon>Plagiorchiida</taxon>
        <taxon>Echinostomata</taxon>
        <taxon>Echinostomatoidea</taxon>
        <taxon>Fasciolidae</taxon>
        <taxon>Fasciola</taxon>
    </lineage>
</organism>
<dbReference type="InterPro" id="IPR054465">
    <property type="entry name" value="Integrase_p58-like_C"/>
</dbReference>
<name>A0A4E0RHA4_FASHE</name>
<protein>
    <recommendedName>
        <fullName evidence="1">Integrase p58-like C-terminal domain-containing protein</fullName>
    </recommendedName>
</protein>
<keyword evidence="3" id="KW-1185">Reference proteome</keyword>
<dbReference type="EMBL" id="JXXN02001144">
    <property type="protein sequence ID" value="THD25434.1"/>
    <property type="molecule type" value="Genomic_DNA"/>
</dbReference>
<sequence>MFARIQGIGVDIDRAITTFHDHRTDLRSPIDLTVPWPADDLQISTDYAVQLYRNFNDSNRLARTHLRAPQCHQKEFYDCKAYGMPVQPDEQDWAKSMTQILEIASKFKHTWTGPFIVIETLSPTICRVARVGENPETQNQIVHYNRLKPAIHNDGAVSIKPPAFRRLLRRLKGTQKGW</sequence>
<comment type="caution">
    <text evidence="2">The sequence shown here is derived from an EMBL/GenBank/DDBJ whole genome shotgun (WGS) entry which is preliminary data.</text>
</comment>
<evidence type="ECO:0000313" key="2">
    <source>
        <dbReference type="EMBL" id="THD25434.1"/>
    </source>
</evidence>
<dbReference type="Pfam" id="PF22938">
    <property type="entry name" value="Integrase_p58_C"/>
    <property type="match status" value="1"/>
</dbReference>
<evidence type="ECO:0000259" key="1">
    <source>
        <dbReference type="Pfam" id="PF22938"/>
    </source>
</evidence>
<dbReference type="AlphaFoldDB" id="A0A4E0RHA4"/>
<proteinExistence type="predicted"/>
<evidence type="ECO:0000313" key="3">
    <source>
        <dbReference type="Proteomes" id="UP000230066"/>
    </source>
</evidence>